<proteinExistence type="predicted"/>
<evidence type="ECO:0000313" key="2">
    <source>
        <dbReference type="EMBL" id="EGG08217.1"/>
    </source>
</evidence>
<dbReference type="AlphaFoldDB" id="F4RGZ7"/>
<feature type="compositionally biased region" description="Basic and acidic residues" evidence="1">
    <location>
        <begin position="56"/>
        <end position="74"/>
    </location>
</feature>
<reference evidence="3" key="1">
    <citation type="journal article" date="2011" name="Proc. Natl. Acad. Sci. U.S.A.">
        <title>Obligate biotrophy features unraveled by the genomic analysis of rust fungi.</title>
        <authorList>
            <person name="Duplessis S."/>
            <person name="Cuomo C.A."/>
            <person name="Lin Y.-C."/>
            <person name="Aerts A."/>
            <person name="Tisserant E."/>
            <person name="Veneault-Fourrey C."/>
            <person name="Joly D.L."/>
            <person name="Hacquard S."/>
            <person name="Amselem J."/>
            <person name="Cantarel B.L."/>
            <person name="Chiu R."/>
            <person name="Coutinho P.M."/>
            <person name="Feau N."/>
            <person name="Field M."/>
            <person name="Frey P."/>
            <person name="Gelhaye E."/>
            <person name="Goldberg J."/>
            <person name="Grabherr M.G."/>
            <person name="Kodira C.D."/>
            <person name="Kohler A."/>
            <person name="Kuees U."/>
            <person name="Lindquist E.A."/>
            <person name="Lucas S.M."/>
            <person name="Mago R."/>
            <person name="Mauceli E."/>
            <person name="Morin E."/>
            <person name="Murat C."/>
            <person name="Pangilinan J.L."/>
            <person name="Park R."/>
            <person name="Pearson M."/>
            <person name="Quesneville H."/>
            <person name="Rouhier N."/>
            <person name="Sakthikumar S."/>
            <person name="Salamov A.A."/>
            <person name="Schmutz J."/>
            <person name="Selles B."/>
            <person name="Shapiro H."/>
            <person name="Tanguay P."/>
            <person name="Tuskan G.A."/>
            <person name="Henrissat B."/>
            <person name="Van de Peer Y."/>
            <person name="Rouze P."/>
            <person name="Ellis J.G."/>
            <person name="Dodds P.N."/>
            <person name="Schein J.E."/>
            <person name="Zhong S."/>
            <person name="Hamelin R.C."/>
            <person name="Grigoriev I.V."/>
            <person name="Szabo L.J."/>
            <person name="Martin F."/>
        </authorList>
    </citation>
    <scope>NUCLEOTIDE SEQUENCE [LARGE SCALE GENOMIC DNA]</scope>
    <source>
        <strain evidence="3">98AG31 / pathotype 3-4-7</strain>
    </source>
</reference>
<organism evidence="3">
    <name type="scientific">Melampsora larici-populina (strain 98AG31 / pathotype 3-4-7)</name>
    <name type="common">Poplar leaf rust fungus</name>
    <dbReference type="NCBI Taxonomy" id="747676"/>
    <lineage>
        <taxon>Eukaryota</taxon>
        <taxon>Fungi</taxon>
        <taxon>Dikarya</taxon>
        <taxon>Basidiomycota</taxon>
        <taxon>Pucciniomycotina</taxon>
        <taxon>Pucciniomycetes</taxon>
        <taxon>Pucciniales</taxon>
        <taxon>Melampsoraceae</taxon>
        <taxon>Melampsora</taxon>
    </lineage>
</organism>
<feature type="region of interest" description="Disordered" evidence="1">
    <location>
        <begin position="1"/>
        <end position="21"/>
    </location>
</feature>
<dbReference type="KEGG" id="mlr:MELLADRAFT_62032"/>
<feature type="region of interest" description="Disordered" evidence="1">
    <location>
        <begin position="52"/>
        <end position="105"/>
    </location>
</feature>
<sequence length="105" mass="12085">MKVEAEEEVDQLKEESLKDQELKDKAIIEELMSSPVFQPPPPPQHFKIKVKLAAQEPERNQDGERPTSTDDVKPLQRTQRLKKAIVDKEHVKPVKSIRKKGGKKH</sequence>
<feature type="compositionally biased region" description="Basic residues" evidence="1">
    <location>
        <begin position="93"/>
        <end position="105"/>
    </location>
</feature>
<gene>
    <name evidence="2" type="ORF">MELLADRAFT_62032</name>
</gene>
<dbReference type="EMBL" id="GL883101">
    <property type="protein sequence ID" value="EGG08217.1"/>
    <property type="molecule type" value="Genomic_DNA"/>
</dbReference>
<dbReference type="Proteomes" id="UP000001072">
    <property type="component" value="Unassembled WGS sequence"/>
</dbReference>
<dbReference type="GeneID" id="18929827"/>
<dbReference type="InParanoid" id="F4RGZ7"/>
<name>F4RGZ7_MELLP</name>
<accession>F4RGZ7</accession>
<evidence type="ECO:0000313" key="3">
    <source>
        <dbReference type="Proteomes" id="UP000001072"/>
    </source>
</evidence>
<dbReference type="RefSeq" id="XP_007408415.1">
    <property type="nucleotide sequence ID" value="XM_007408353.1"/>
</dbReference>
<keyword evidence="3" id="KW-1185">Reference proteome</keyword>
<dbReference type="VEuPathDB" id="FungiDB:MELLADRAFT_62032"/>
<dbReference type="HOGENOM" id="CLU_2237180_0_0_1"/>
<protein>
    <submittedName>
        <fullName evidence="2">Uncharacterized protein</fullName>
    </submittedName>
</protein>
<evidence type="ECO:0000256" key="1">
    <source>
        <dbReference type="SAM" id="MobiDB-lite"/>
    </source>
</evidence>